<dbReference type="EMBL" id="AMCI01004706">
    <property type="protein sequence ID" value="EJW97553.1"/>
    <property type="molecule type" value="Genomic_DNA"/>
</dbReference>
<dbReference type="AlphaFoldDB" id="J9FSV0"/>
<proteinExistence type="predicted"/>
<organism evidence="2">
    <name type="scientific">gut metagenome</name>
    <dbReference type="NCBI Taxonomy" id="749906"/>
    <lineage>
        <taxon>unclassified sequences</taxon>
        <taxon>metagenomes</taxon>
        <taxon>organismal metagenomes</taxon>
    </lineage>
</organism>
<accession>J9FSV0</accession>
<comment type="caution">
    <text evidence="2">The sequence shown here is derived from an EMBL/GenBank/DDBJ whole genome shotgun (WGS) entry which is preliminary data.</text>
</comment>
<protein>
    <submittedName>
        <fullName evidence="2">Uncharacterized protein</fullName>
    </submittedName>
</protein>
<evidence type="ECO:0000313" key="2">
    <source>
        <dbReference type="EMBL" id="EJW97553.1"/>
    </source>
</evidence>
<evidence type="ECO:0000256" key="1">
    <source>
        <dbReference type="SAM" id="MobiDB-lite"/>
    </source>
</evidence>
<name>J9FSV0_9ZZZZ</name>
<feature type="compositionally biased region" description="Basic residues" evidence="1">
    <location>
        <begin position="16"/>
        <end position="25"/>
    </location>
</feature>
<sequence>MLVPKLITAGPASHQPKQHHQHHQSPRNFFCPLSACIKATAIMLDLAHIPFCHKAGSPLSKSV</sequence>
<gene>
    <name evidence="2" type="ORF">EVA_14339</name>
</gene>
<feature type="region of interest" description="Disordered" evidence="1">
    <location>
        <begin position="1"/>
        <end position="25"/>
    </location>
</feature>
<reference evidence="2" key="1">
    <citation type="journal article" date="2012" name="PLoS ONE">
        <title>Gene sets for utilization of primary and secondary nutrition supplies in the distal gut of endangered iberian lynx.</title>
        <authorList>
            <person name="Alcaide M."/>
            <person name="Messina E."/>
            <person name="Richter M."/>
            <person name="Bargiela R."/>
            <person name="Peplies J."/>
            <person name="Huws S.A."/>
            <person name="Newbold C.J."/>
            <person name="Golyshin P.N."/>
            <person name="Simon M.A."/>
            <person name="Lopez G."/>
            <person name="Yakimov M.M."/>
            <person name="Ferrer M."/>
        </authorList>
    </citation>
    <scope>NUCLEOTIDE SEQUENCE</scope>
</reference>